<dbReference type="GO" id="GO:0004748">
    <property type="term" value="F:ribonucleoside-diphosphate reductase activity, thioredoxin disulfide as acceptor"/>
    <property type="evidence" value="ECO:0007669"/>
    <property type="project" value="InterPro"/>
</dbReference>
<dbReference type="Gene3D" id="3.20.70.20">
    <property type="match status" value="1"/>
</dbReference>
<feature type="compositionally biased region" description="Basic and acidic residues" evidence="2">
    <location>
        <begin position="163"/>
        <end position="176"/>
    </location>
</feature>
<feature type="region of interest" description="Disordered" evidence="2">
    <location>
        <begin position="149"/>
        <end position="176"/>
    </location>
</feature>
<evidence type="ECO:0000259" key="3">
    <source>
        <dbReference type="Pfam" id="PF00317"/>
    </source>
</evidence>
<evidence type="ECO:0000313" key="5">
    <source>
        <dbReference type="Proteomes" id="UP000230586"/>
    </source>
</evidence>
<sequence length="176" mass="20057">MEKINDSTFESLPKMKKFLDQKKIHDFGISGRDESIHDVFSRVSSEITKIENKFSNRERTSQFKKQIFYVLENQKLIPSTTILMNAGRFENAPLSACAVPPNRFPDNPRGQELAKKEALGNINPEEKAELTALTRASRFKSMDEIKFFRHTGEEGGEPTISEEGGKRHEKLVLKQG</sequence>
<feature type="domain" description="Ribonucleotide reductase large subunit N-terminal" evidence="3">
    <location>
        <begin position="31"/>
        <end position="88"/>
    </location>
</feature>
<gene>
    <name evidence="4" type="ORF">COT27_01260</name>
</gene>
<dbReference type="SUPFAM" id="SSF51998">
    <property type="entry name" value="PFL-like glycyl radical enzymes"/>
    <property type="match status" value="1"/>
</dbReference>
<accession>A0A2M6XT41</accession>
<dbReference type="EMBL" id="PEXX01000023">
    <property type="protein sequence ID" value="PIU10797.1"/>
    <property type="molecule type" value="Genomic_DNA"/>
</dbReference>
<evidence type="ECO:0000256" key="1">
    <source>
        <dbReference type="ARBA" id="ARBA00023116"/>
    </source>
</evidence>
<dbReference type="InterPro" id="IPR013509">
    <property type="entry name" value="RNR_lsu_N"/>
</dbReference>
<proteinExistence type="predicted"/>
<evidence type="ECO:0000256" key="2">
    <source>
        <dbReference type="SAM" id="MobiDB-lite"/>
    </source>
</evidence>
<name>A0A2M6XT41_9BACT</name>
<dbReference type="AlphaFoldDB" id="A0A2M6XT41"/>
<organism evidence="4 5">
    <name type="scientific">Candidatus Kuenenbacteria bacterium CG08_land_8_20_14_0_20_37_23</name>
    <dbReference type="NCBI Taxonomy" id="1974617"/>
    <lineage>
        <taxon>Bacteria</taxon>
        <taxon>Candidatus Kueneniibacteriota</taxon>
    </lineage>
</organism>
<dbReference type="GO" id="GO:0005524">
    <property type="term" value="F:ATP binding"/>
    <property type="evidence" value="ECO:0007669"/>
    <property type="project" value="InterPro"/>
</dbReference>
<dbReference type="Pfam" id="PF00317">
    <property type="entry name" value="Ribonuc_red_lgN"/>
    <property type="match status" value="1"/>
</dbReference>
<comment type="caution">
    <text evidence="4">The sequence shown here is derived from an EMBL/GenBank/DDBJ whole genome shotgun (WGS) entry which is preliminary data.</text>
</comment>
<keyword evidence="1" id="KW-0215">Deoxyribonucleotide synthesis</keyword>
<evidence type="ECO:0000313" key="4">
    <source>
        <dbReference type="EMBL" id="PIU10797.1"/>
    </source>
</evidence>
<reference evidence="5" key="1">
    <citation type="submission" date="2017-09" db="EMBL/GenBank/DDBJ databases">
        <title>Depth-based differentiation of microbial function through sediment-hosted aquifers and enrichment of novel symbionts in the deep terrestrial subsurface.</title>
        <authorList>
            <person name="Probst A.J."/>
            <person name="Ladd B."/>
            <person name="Jarett J.K."/>
            <person name="Geller-Mcgrath D.E."/>
            <person name="Sieber C.M.K."/>
            <person name="Emerson J.B."/>
            <person name="Anantharaman K."/>
            <person name="Thomas B.C."/>
            <person name="Malmstrom R."/>
            <person name="Stieglmeier M."/>
            <person name="Klingl A."/>
            <person name="Woyke T."/>
            <person name="Ryan C.M."/>
            <person name="Banfield J.F."/>
        </authorList>
    </citation>
    <scope>NUCLEOTIDE SEQUENCE [LARGE SCALE GENOMIC DNA]</scope>
</reference>
<protein>
    <recommendedName>
        <fullName evidence="3">Ribonucleotide reductase large subunit N-terminal domain-containing protein</fullName>
    </recommendedName>
</protein>
<dbReference type="GO" id="GO:0009263">
    <property type="term" value="P:deoxyribonucleotide biosynthetic process"/>
    <property type="evidence" value="ECO:0007669"/>
    <property type="project" value="UniProtKB-KW"/>
</dbReference>
<dbReference type="Proteomes" id="UP000230586">
    <property type="component" value="Unassembled WGS sequence"/>
</dbReference>